<accession>A0A8S2FR44</accession>
<dbReference type="Pfam" id="PF10148">
    <property type="entry name" value="SCHIP-1_C"/>
    <property type="match status" value="1"/>
</dbReference>
<organism evidence="3 5">
    <name type="scientific">Didymodactylos carnosus</name>
    <dbReference type="NCBI Taxonomy" id="1234261"/>
    <lineage>
        <taxon>Eukaryota</taxon>
        <taxon>Metazoa</taxon>
        <taxon>Spiralia</taxon>
        <taxon>Gnathifera</taxon>
        <taxon>Rotifera</taxon>
        <taxon>Eurotatoria</taxon>
        <taxon>Bdelloidea</taxon>
        <taxon>Philodinida</taxon>
        <taxon>Philodinidae</taxon>
        <taxon>Didymodactylos</taxon>
    </lineage>
</organism>
<dbReference type="Proteomes" id="UP000677228">
    <property type="component" value="Unassembled WGS sequence"/>
</dbReference>
<dbReference type="Proteomes" id="UP000682733">
    <property type="component" value="Unassembled WGS sequence"/>
</dbReference>
<evidence type="ECO:0000256" key="1">
    <source>
        <dbReference type="ARBA" id="ARBA00023054"/>
    </source>
</evidence>
<protein>
    <recommendedName>
        <fullName evidence="2">Schwannomin interacting protein 1 C-terminal domain-containing protein</fullName>
    </recommendedName>
</protein>
<dbReference type="EMBL" id="CAJNOK010037847">
    <property type="protein sequence ID" value="CAF1533851.1"/>
    <property type="molecule type" value="Genomic_DNA"/>
</dbReference>
<proteinExistence type="predicted"/>
<evidence type="ECO:0000259" key="2">
    <source>
        <dbReference type="Pfam" id="PF10148"/>
    </source>
</evidence>
<dbReference type="InterPro" id="IPR015649">
    <property type="entry name" value="SCHIP_1_C"/>
</dbReference>
<dbReference type="GO" id="GO:0030054">
    <property type="term" value="C:cell junction"/>
    <property type="evidence" value="ECO:0007669"/>
    <property type="project" value="TreeGrafter"/>
</dbReference>
<dbReference type="PANTHER" id="PTHR13103">
    <property type="entry name" value="SCHWANNOMIN INTERACTING PROTEIN 1"/>
    <property type="match status" value="1"/>
</dbReference>
<keyword evidence="1" id="KW-0175">Coiled coil</keyword>
<dbReference type="EMBL" id="CAJOBA010060124">
    <property type="protein sequence ID" value="CAF4321240.1"/>
    <property type="molecule type" value="Genomic_DNA"/>
</dbReference>
<evidence type="ECO:0000313" key="4">
    <source>
        <dbReference type="EMBL" id="CAF4321240.1"/>
    </source>
</evidence>
<gene>
    <name evidence="3" type="ORF">OVA965_LOCUS38399</name>
    <name evidence="4" type="ORF">TMI583_LOCUS39587</name>
</gene>
<feature type="domain" description="Schwannomin interacting protein 1 C-terminal" evidence="2">
    <location>
        <begin position="52"/>
        <end position="150"/>
    </location>
</feature>
<dbReference type="GO" id="GO:0005886">
    <property type="term" value="C:plasma membrane"/>
    <property type="evidence" value="ECO:0007669"/>
    <property type="project" value="TreeGrafter"/>
</dbReference>
<name>A0A8S2FR44_9BILA</name>
<evidence type="ECO:0000313" key="5">
    <source>
        <dbReference type="Proteomes" id="UP000677228"/>
    </source>
</evidence>
<dbReference type="InterPro" id="IPR039045">
    <property type="entry name" value="SCHIP_1"/>
</dbReference>
<comment type="caution">
    <text evidence="3">The sequence shown here is derived from an EMBL/GenBank/DDBJ whole genome shotgun (WGS) entry which is preliminary data.</text>
</comment>
<feature type="non-terminal residue" evidence="3">
    <location>
        <position position="1"/>
    </location>
</feature>
<evidence type="ECO:0000313" key="3">
    <source>
        <dbReference type="EMBL" id="CAF1533851.1"/>
    </source>
</evidence>
<sequence length="150" mass="17559">ARLNDRDEIRRKLAMGNESENEDDFYTSDYIKKSIMNIQLRLRENLKQKSNDSSDQSSLNNTEDVDNDNILIKQKKLKEEAKMALALIHPMAKMQVEIERRETKKKKSPIFDIIGIHNHSEKSFTQRMLEDMNIGQLQVIVNDLHCQIES</sequence>
<reference evidence="3" key="1">
    <citation type="submission" date="2021-02" db="EMBL/GenBank/DDBJ databases">
        <authorList>
            <person name="Nowell W R."/>
        </authorList>
    </citation>
    <scope>NUCLEOTIDE SEQUENCE</scope>
</reference>
<dbReference type="GO" id="GO:0035332">
    <property type="term" value="P:positive regulation of hippo signaling"/>
    <property type="evidence" value="ECO:0007669"/>
    <property type="project" value="TreeGrafter"/>
</dbReference>
<dbReference type="AlphaFoldDB" id="A0A8S2FR44"/>
<dbReference type="PANTHER" id="PTHR13103:SF2">
    <property type="entry name" value="IQCJ-SCHIP1 READTHROUGH TRANSCRIPT PROTEIN-RELATED"/>
    <property type="match status" value="1"/>
</dbReference>